<dbReference type="GO" id="GO:0004803">
    <property type="term" value="F:transposase activity"/>
    <property type="evidence" value="ECO:0007669"/>
    <property type="project" value="InterPro"/>
</dbReference>
<sequence>MAKNPHLTQDKLTLLAQIPDEVIELISSGVKTQSDLAAMIHGLKSRIIESALSGEIEHHLSTTKSTEITSDLSRNRRNGFSSKTIRTNSGDLPINVPRDRNSEFEPLLIQKHKRRLEGIDDAVLALYSRGMSMRDIRATINELYDQNLSEELLSSITDSVNDEVKEWQNRPLESRYPILFLDCMVVKVQENKSIINKAVYLALGIGTDGNKELLGMWISQNEGAKFWLSVLTELNNRGVKEVFIACCDGLTGFPDAIASVYPECQVQSCIVHMVRNSLAFVPWKDRKEVAADLKTIYSADTEDIALENLDEFAKKWDAKYPAISKSWYNRWDQLNTLFGYTKDIRKAIYTTNAIESLNMTLRKVVKNKRSFPNDTAVFKVLYLAIQNISKRWTMPIRDWAMAYQQMLIKFGKI</sequence>
<evidence type="ECO:0000256" key="2">
    <source>
        <dbReference type="ARBA" id="ARBA00023125"/>
    </source>
</evidence>
<keyword evidence="6" id="KW-1185">Reference proteome</keyword>
<dbReference type="Pfam" id="PF00872">
    <property type="entry name" value="Transposase_mut"/>
    <property type="match status" value="1"/>
</dbReference>
<evidence type="ECO:0000256" key="4">
    <source>
        <dbReference type="SAM" id="MobiDB-lite"/>
    </source>
</evidence>
<gene>
    <name evidence="5" type="primary">Contig10719.g11470</name>
    <name evidence="5" type="ORF">STYLEM_15732</name>
</gene>
<evidence type="ECO:0000256" key="3">
    <source>
        <dbReference type="ARBA" id="ARBA00023172"/>
    </source>
</evidence>
<dbReference type="EMBL" id="CCKQ01014839">
    <property type="protein sequence ID" value="CDW86635.1"/>
    <property type="molecule type" value="Genomic_DNA"/>
</dbReference>
<keyword evidence="3" id="KW-0233">DNA recombination</keyword>
<reference evidence="5 6" key="1">
    <citation type="submission" date="2014-06" db="EMBL/GenBank/DDBJ databases">
        <authorList>
            <person name="Swart Estienne"/>
        </authorList>
    </citation>
    <scope>NUCLEOTIDE SEQUENCE [LARGE SCALE GENOMIC DNA]</scope>
    <source>
        <strain evidence="5 6">130c</strain>
    </source>
</reference>
<accession>A0A078AVZ7</accession>
<dbReference type="InParanoid" id="A0A078AVZ7"/>
<organism evidence="5 6">
    <name type="scientific">Stylonychia lemnae</name>
    <name type="common">Ciliate</name>
    <dbReference type="NCBI Taxonomy" id="5949"/>
    <lineage>
        <taxon>Eukaryota</taxon>
        <taxon>Sar</taxon>
        <taxon>Alveolata</taxon>
        <taxon>Ciliophora</taxon>
        <taxon>Intramacronucleata</taxon>
        <taxon>Spirotrichea</taxon>
        <taxon>Stichotrichia</taxon>
        <taxon>Sporadotrichida</taxon>
        <taxon>Oxytrichidae</taxon>
        <taxon>Stylonychinae</taxon>
        <taxon>Stylonychia</taxon>
    </lineage>
</organism>
<dbReference type="AlphaFoldDB" id="A0A078AVZ7"/>
<evidence type="ECO:0000313" key="6">
    <source>
        <dbReference type="Proteomes" id="UP000039865"/>
    </source>
</evidence>
<feature type="compositionally biased region" description="Polar residues" evidence="4">
    <location>
        <begin position="62"/>
        <end position="90"/>
    </location>
</feature>
<evidence type="ECO:0000313" key="5">
    <source>
        <dbReference type="EMBL" id="CDW86635.1"/>
    </source>
</evidence>
<keyword evidence="1" id="KW-0815">Transposition</keyword>
<dbReference type="OrthoDB" id="10262298at2759"/>
<proteinExistence type="predicted"/>
<dbReference type="NCBIfam" id="NF033543">
    <property type="entry name" value="transpos_IS256"/>
    <property type="match status" value="1"/>
</dbReference>
<dbReference type="GO" id="GO:0003677">
    <property type="term" value="F:DNA binding"/>
    <property type="evidence" value="ECO:0007669"/>
    <property type="project" value="UniProtKB-KW"/>
</dbReference>
<keyword evidence="2" id="KW-0238">DNA-binding</keyword>
<dbReference type="PANTHER" id="PTHR33217:SF5">
    <property type="entry name" value="MUTATOR FAMILY TRANSPOSASE"/>
    <property type="match status" value="1"/>
</dbReference>
<dbReference type="Proteomes" id="UP000039865">
    <property type="component" value="Unassembled WGS sequence"/>
</dbReference>
<evidence type="ECO:0000256" key="1">
    <source>
        <dbReference type="ARBA" id="ARBA00022578"/>
    </source>
</evidence>
<dbReference type="InterPro" id="IPR001207">
    <property type="entry name" value="Transposase_mutator"/>
</dbReference>
<dbReference type="GO" id="GO:0006313">
    <property type="term" value="P:DNA transposition"/>
    <property type="evidence" value="ECO:0007669"/>
    <property type="project" value="InterPro"/>
</dbReference>
<dbReference type="PANTHER" id="PTHR33217">
    <property type="entry name" value="TRANSPOSASE FOR INSERTION SEQUENCE ELEMENT IS1081"/>
    <property type="match status" value="1"/>
</dbReference>
<feature type="region of interest" description="Disordered" evidence="4">
    <location>
        <begin position="62"/>
        <end position="96"/>
    </location>
</feature>
<name>A0A078AVZ7_STYLE</name>
<protein>
    <submittedName>
        <fullName evidence="5">Transposase</fullName>
    </submittedName>
</protein>
<dbReference type="OMA" id="WISQNEG"/>